<organism evidence="1 2">
    <name type="scientific">Telmatospirillum siberiense</name>
    <dbReference type="NCBI Taxonomy" id="382514"/>
    <lineage>
        <taxon>Bacteria</taxon>
        <taxon>Pseudomonadati</taxon>
        <taxon>Pseudomonadota</taxon>
        <taxon>Alphaproteobacteria</taxon>
        <taxon>Rhodospirillales</taxon>
        <taxon>Rhodospirillaceae</taxon>
        <taxon>Telmatospirillum</taxon>
    </lineage>
</organism>
<evidence type="ECO:0000313" key="2">
    <source>
        <dbReference type="Proteomes" id="UP000233293"/>
    </source>
</evidence>
<keyword evidence="2" id="KW-1185">Reference proteome</keyword>
<dbReference type="RefSeq" id="WP_101250475.1">
    <property type="nucleotide sequence ID" value="NZ_PIUM01000009.1"/>
</dbReference>
<accession>A0A2N3PWA6</accession>
<gene>
    <name evidence="1" type="ORF">CWS72_10095</name>
</gene>
<dbReference type="Proteomes" id="UP000233293">
    <property type="component" value="Unassembled WGS sequence"/>
</dbReference>
<protein>
    <submittedName>
        <fullName evidence="1">Uncharacterized protein</fullName>
    </submittedName>
</protein>
<dbReference type="EMBL" id="PIUM01000009">
    <property type="protein sequence ID" value="PKU24682.1"/>
    <property type="molecule type" value="Genomic_DNA"/>
</dbReference>
<comment type="caution">
    <text evidence="1">The sequence shown here is derived from an EMBL/GenBank/DDBJ whole genome shotgun (WGS) entry which is preliminary data.</text>
</comment>
<proteinExistence type="predicted"/>
<name>A0A2N3PWA6_9PROT</name>
<evidence type="ECO:0000313" key="1">
    <source>
        <dbReference type="EMBL" id="PKU24682.1"/>
    </source>
</evidence>
<dbReference type="AlphaFoldDB" id="A0A2N3PWA6"/>
<reference evidence="2" key="1">
    <citation type="submission" date="2017-12" db="EMBL/GenBank/DDBJ databases">
        <title>Draft genome sequence of Telmatospirillum siberiense 26-4b1T, an acidotolerant peatland alphaproteobacterium potentially involved in sulfur cycling.</title>
        <authorList>
            <person name="Hausmann B."/>
            <person name="Pjevac P."/>
            <person name="Schreck K."/>
            <person name="Herbold C.W."/>
            <person name="Daims H."/>
            <person name="Wagner M."/>
            <person name="Pester M."/>
            <person name="Loy A."/>
        </authorList>
    </citation>
    <scope>NUCLEOTIDE SEQUENCE [LARGE SCALE GENOMIC DNA]</scope>
    <source>
        <strain evidence="2">26-4b1</strain>
    </source>
</reference>
<sequence>MPFSLYPGASAPDFHNNRRQAAIDHLLKIGVNPFEATFVIPEARHPGTSSEFEDRYIHEMRTMPRLPVETAWELADMRAHIKSLSAHIAAQRGLSLSCSESRIERVKIK</sequence>